<feature type="domain" description="Gamma tubulin complex component C-terminal" evidence="8">
    <location>
        <begin position="312"/>
        <end position="736"/>
    </location>
</feature>
<dbReference type="Gene3D" id="1.20.120.1900">
    <property type="entry name" value="Gamma-tubulin complex, C-terminal domain"/>
    <property type="match status" value="1"/>
</dbReference>
<dbReference type="PANTHER" id="PTHR19302:SF27">
    <property type="entry name" value="GAMMA-TUBULIN COMPLEX COMPONENT 4"/>
    <property type="match status" value="1"/>
</dbReference>
<reference evidence="11" key="2">
    <citation type="submission" date="2015-01" db="EMBL/GenBank/DDBJ databases">
        <title>Evolutionary Origins and Diversification of the Mycorrhizal Mutualists.</title>
        <authorList>
            <consortium name="DOE Joint Genome Institute"/>
            <consortium name="Mycorrhizal Genomics Consortium"/>
            <person name="Kohler A."/>
            <person name="Kuo A."/>
            <person name="Nagy L.G."/>
            <person name="Floudas D."/>
            <person name="Copeland A."/>
            <person name="Barry K.W."/>
            <person name="Cichocki N."/>
            <person name="Veneault-Fourrey C."/>
            <person name="LaButti K."/>
            <person name="Lindquist E.A."/>
            <person name="Lipzen A."/>
            <person name="Lundell T."/>
            <person name="Morin E."/>
            <person name="Murat C."/>
            <person name="Riley R."/>
            <person name="Ohm R."/>
            <person name="Sun H."/>
            <person name="Tunlid A."/>
            <person name="Henrissat B."/>
            <person name="Grigoriev I.V."/>
            <person name="Hibbett D.S."/>
            <person name="Martin F."/>
        </authorList>
    </citation>
    <scope>NUCLEOTIDE SEQUENCE [LARGE SCALE GENOMIC DNA]</scope>
    <source>
        <strain evidence="11">MAFF 305830</strain>
    </source>
</reference>
<evidence type="ECO:0000256" key="7">
    <source>
        <dbReference type="SAM" id="MobiDB-lite"/>
    </source>
</evidence>
<keyword evidence="5 6" id="KW-0206">Cytoskeleton</keyword>
<dbReference type="GO" id="GO:0051225">
    <property type="term" value="P:spindle assembly"/>
    <property type="evidence" value="ECO:0007669"/>
    <property type="project" value="TreeGrafter"/>
</dbReference>
<organism evidence="10 11">
    <name type="scientific">Serendipita vermifera MAFF 305830</name>
    <dbReference type="NCBI Taxonomy" id="933852"/>
    <lineage>
        <taxon>Eukaryota</taxon>
        <taxon>Fungi</taxon>
        <taxon>Dikarya</taxon>
        <taxon>Basidiomycota</taxon>
        <taxon>Agaricomycotina</taxon>
        <taxon>Agaricomycetes</taxon>
        <taxon>Sebacinales</taxon>
        <taxon>Serendipitaceae</taxon>
        <taxon>Serendipita</taxon>
    </lineage>
</organism>
<proteinExistence type="inferred from homology"/>
<evidence type="ECO:0000256" key="2">
    <source>
        <dbReference type="ARBA" id="ARBA00010337"/>
    </source>
</evidence>
<gene>
    <name evidence="10" type="ORF">M408DRAFT_326880</name>
</gene>
<dbReference type="GO" id="GO:0051321">
    <property type="term" value="P:meiotic cell cycle"/>
    <property type="evidence" value="ECO:0007669"/>
    <property type="project" value="TreeGrafter"/>
</dbReference>
<evidence type="ECO:0000256" key="1">
    <source>
        <dbReference type="ARBA" id="ARBA00004267"/>
    </source>
</evidence>
<evidence type="ECO:0000313" key="10">
    <source>
        <dbReference type="EMBL" id="KIM32251.1"/>
    </source>
</evidence>
<accession>A0A0C3BLB8</accession>
<dbReference type="GO" id="GO:0000922">
    <property type="term" value="C:spindle pole"/>
    <property type="evidence" value="ECO:0007669"/>
    <property type="project" value="InterPro"/>
</dbReference>
<dbReference type="GO" id="GO:0031122">
    <property type="term" value="P:cytoplasmic microtubule organization"/>
    <property type="evidence" value="ECO:0007669"/>
    <property type="project" value="TreeGrafter"/>
</dbReference>
<dbReference type="GO" id="GO:0000278">
    <property type="term" value="P:mitotic cell cycle"/>
    <property type="evidence" value="ECO:0007669"/>
    <property type="project" value="TreeGrafter"/>
</dbReference>
<reference evidence="10 11" key="1">
    <citation type="submission" date="2014-04" db="EMBL/GenBank/DDBJ databases">
        <authorList>
            <consortium name="DOE Joint Genome Institute"/>
            <person name="Kuo A."/>
            <person name="Zuccaro A."/>
            <person name="Kohler A."/>
            <person name="Nagy L.G."/>
            <person name="Floudas D."/>
            <person name="Copeland A."/>
            <person name="Barry K.W."/>
            <person name="Cichocki N."/>
            <person name="Veneault-Fourrey C."/>
            <person name="LaButti K."/>
            <person name="Lindquist E.A."/>
            <person name="Lipzen A."/>
            <person name="Lundell T."/>
            <person name="Morin E."/>
            <person name="Murat C."/>
            <person name="Sun H."/>
            <person name="Tunlid A."/>
            <person name="Henrissat B."/>
            <person name="Grigoriev I.V."/>
            <person name="Hibbett D.S."/>
            <person name="Martin F."/>
            <person name="Nordberg H.P."/>
            <person name="Cantor M.N."/>
            <person name="Hua S.X."/>
        </authorList>
    </citation>
    <scope>NUCLEOTIDE SEQUENCE [LARGE SCALE GENOMIC DNA]</scope>
    <source>
        <strain evidence="10 11">MAFF 305830</strain>
    </source>
</reference>
<evidence type="ECO:0000313" key="11">
    <source>
        <dbReference type="Proteomes" id="UP000054097"/>
    </source>
</evidence>
<dbReference type="InterPro" id="IPR040457">
    <property type="entry name" value="GCP_C"/>
</dbReference>
<dbReference type="PANTHER" id="PTHR19302">
    <property type="entry name" value="GAMMA TUBULIN COMPLEX PROTEIN"/>
    <property type="match status" value="1"/>
</dbReference>
<sequence>MVVAEILLVLSGHSSSIFTKGDNPSQPPKVSSAFADLLHPGEIESLESLSRIAWRYARIKNAKRTLCTPNNAGQVSKYLSALYAALNDILKTEYEALIVETEAKVVKRDDAFVASGAFVPLSSIRATFSEWDAPFAALHTLLDRLEVSADGTVPPRGEPPLWPPGKLIDMLLERAETGVGKIGSIMSSLAVAVQRVWRIELIAFLVHGTLSTTEPLANEKEAYSLNAEAIPSCLSFQTRESITYVGKALVTVRAARGQKQLPRTLTTEHTKILERALPQDVYAFDKAIAEIRTNVSEWLWANILTKPMVNEALESLGNYFLLRNGEFGLSLIREIERLKISRLTARNAARSGIIREQDLQLALLRASLGTSAQSDLTLTRLKMTLPSGPLRPLLPSLSNPNVSAIRPAQVNFGDVLLGTPLLLVYNLQWPLDLFLRPSDLQIYADLFSYISSIRKVQTRVLECWGWLSNAQRARRRWTGLGEGGTEDSEGRKVLLRCGWGVVRDMLWFLDTLLAYIMSDVIDIEFRKLKDQLHLSGQSTVPPARTRRNSHNEAKTPTNTHFPSVASKQEHNEPASGRSVDLDFTTLREVHNRFLECLLTASLLANPTCASTIRTILEVCERFVAQVERWGGDVLPALLFEGSVSFDGGEDVGSMVRERWKVVYDVNEALVSLMETFYEQLSAASSSQVQANVTAEITMNMSSMLPSAFNLDRKRREGEGEVRRHIERLLLRLDFNGALSKWKADIEMAASEGILKSAGLA</sequence>
<dbReference type="InterPro" id="IPR007259">
    <property type="entry name" value="GCP"/>
</dbReference>
<evidence type="ECO:0000259" key="8">
    <source>
        <dbReference type="Pfam" id="PF04130"/>
    </source>
</evidence>
<keyword evidence="4 6" id="KW-0493">Microtubule</keyword>
<comment type="subcellular location">
    <subcellularLocation>
        <location evidence="1 6">Cytoplasm</location>
        <location evidence="1 6">Cytoskeleton</location>
        <location evidence="1 6">Microtubule organizing center</location>
    </subcellularLocation>
</comment>
<dbReference type="GO" id="GO:0043015">
    <property type="term" value="F:gamma-tubulin binding"/>
    <property type="evidence" value="ECO:0007669"/>
    <property type="project" value="InterPro"/>
</dbReference>
<dbReference type="AlphaFoldDB" id="A0A0C3BLB8"/>
<dbReference type="HOGENOM" id="CLU_009597_0_0_1"/>
<dbReference type="Proteomes" id="UP000054097">
    <property type="component" value="Unassembled WGS sequence"/>
</dbReference>
<dbReference type="OrthoDB" id="1608002at2759"/>
<name>A0A0C3BLB8_SERVB</name>
<dbReference type="GO" id="GO:0051011">
    <property type="term" value="F:microtubule minus-end binding"/>
    <property type="evidence" value="ECO:0007669"/>
    <property type="project" value="TreeGrafter"/>
</dbReference>
<dbReference type="Pfam" id="PF04130">
    <property type="entry name" value="GCP_C_terminal"/>
    <property type="match status" value="1"/>
</dbReference>
<feature type="region of interest" description="Disordered" evidence="7">
    <location>
        <begin position="536"/>
        <end position="577"/>
    </location>
</feature>
<evidence type="ECO:0000256" key="6">
    <source>
        <dbReference type="RuleBase" id="RU363050"/>
    </source>
</evidence>
<dbReference type="EMBL" id="KN824280">
    <property type="protein sequence ID" value="KIM32251.1"/>
    <property type="molecule type" value="Genomic_DNA"/>
</dbReference>
<protein>
    <recommendedName>
        <fullName evidence="6">Spindle pole body component</fullName>
    </recommendedName>
</protein>
<dbReference type="GO" id="GO:0005874">
    <property type="term" value="C:microtubule"/>
    <property type="evidence" value="ECO:0007669"/>
    <property type="project" value="UniProtKB-KW"/>
</dbReference>
<dbReference type="GO" id="GO:0007020">
    <property type="term" value="P:microtubule nucleation"/>
    <property type="evidence" value="ECO:0007669"/>
    <property type="project" value="InterPro"/>
</dbReference>
<dbReference type="InterPro" id="IPR042241">
    <property type="entry name" value="GCP_C_sf"/>
</dbReference>
<evidence type="ECO:0000256" key="5">
    <source>
        <dbReference type="ARBA" id="ARBA00023212"/>
    </source>
</evidence>
<evidence type="ECO:0000256" key="4">
    <source>
        <dbReference type="ARBA" id="ARBA00022701"/>
    </source>
</evidence>
<comment type="similarity">
    <text evidence="2 6">Belongs to the TUBGCP family.</text>
</comment>
<keyword evidence="11" id="KW-1185">Reference proteome</keyword>
<dbReference type="Pfam" id="PF17681">
    <property type="entry name" value="GCP_N_terminal"/>
    <property type="match status" value="1"/>
</dbReference>
<evidence type="ECO:0000256" key="3">
    <source>
        <dbReference type="ARBA" id="ARBA00022490"/>
    </source>
</evidence>
<evidence type="ECO:0000259" key="9">
    <source>
        <dbReference type="Pfam" id="PF17681"/>
    </source>
</evidence>
<feature type="domain" description="Gamma tubulin complex component protein N-terminal" evidence="9">
    <location>
        <begin position="4"/>
        <end position="306"/>
    </location>
</feature>
<keyword evidence="3 6" id="KW-0963">Cytoplasm</keyword>
<dbReference type="InterPro" id="IPR041470">
    <property type="entry name" value="GCP_N"/>
</dbReference>
<dbReference type="STRING" id="933852.A0A0C3BLB8"/>
<dbReference type="GO" id="GO:0000930">
    <property type="term" value="C:gamma-tubulin complex"/>
    <property type="evidence" value="ECO:0007669"/>
    <property type="project" value="TreeGrafter"/>
</dbReference>
<dbReference type="GO" id="GO:0044732">
    <property type="term" value="C:mitotic spindle pole body"/>
    <property type="evidence" value="ECO:0007669"/>
    <property type="project" value="TreeGrafter"/>
</dbReference>